<feature type="non-terminal residue" evidence="4">
    <location>
        <position position="1"/>
    </location>
</feature>
<dbReference type="FunFam" id="3.40.30.10:FF:000016">
    <property type="entry name" value="Glutathione S-transferase F2"/>
    <property type="match status" value="1"/>
</dbReference>
<dbReference type="GO" id="GO:0006749">
    <property type="term" value="P:glutathione metabolic process"/>
    <property type="evidence" value="ECO:0007669"/>
    <property type="project" value="TreeGrafter"/>
</dbReference>
<dbReference type="Pfam" id="PF02798">
    <property type="entry name" value="GST_N"/>
    <property type="match status" value="1"/>
</dbReference>
<evidence type="ECO:0000259" key="3">
    <source>
        <dbReference type="PROSITE" id="PS50404"/>
    </source>
</evidence>
<dbReference type="PROSITE" id="PS50404">
    <property type="entry name" value="GST_NTER"/>
    <property type="match status" value="1"/>
</dbReference>
<dbReference type="SFLD" id="SFLDS00019">
    <property type="entry name" value="Glutathione_Transferase_(cytos"/>
    <property type="match status" value="1"/>
</dbReference>
<keyword evidence="5" id="KW-1185">Reference proteome</keyword>
<dbReference type="EC" id="2.5.1.18" evidence="1"/>
<protein>
    <recommendedName>
        <fullName evidence="1">glutathione transferase</fullName>
        <ecNumber evidence="1">2.5.1.18</ecNumber>
    </recommendedName>
</protein>
<dbReference type="InterPro" id="IPR004045">
    <property type="entry name" value="Glutathione_S-Trfase_N"/>
</dbReference>
<dbReference type="GO" id="GO:0043295">
    <property type="term" value="F:glutathione binding"/>
    <property type="evidence" value="ECO:0007669"/>
    <property type="project" value="TreeGrafter"/>
</dbReference>
<dbReference type="AlphaFoldDB" id="A0A4P9W6R5"/>
<feature type="domain" description="GST N-terminal" evidence="3">
    <location>
        <begin position="1"/>
        <end position="72"/>
    </location>
</feature>
<accession>A0A4P9W6R5</accession>
<feature type="non-terminal residue" evidence="4">
    <location>
        <position position="92"/>
    </location>
</feature>
<sequence length="92" mass="10354">SRRVLTALAEKGQPWELVPVDFAKAEHKSPAFLKKQPFGQVPVLEDPDHPDFFMFESRAMARYVDAKYKGQGTDLMGSTAQETALIETWLSV</sequence>
<gene>
    <name evidence="4" type="ORF">BDK51DRAFT_10254</name>
</gene>
<dbReference type="GO" id="GO:0005737">
    <property type="term" value="C:cytoplasm"/>
    <property type="evidence" value="ECO:0007669"/>
    <property type="project" value="TreeGrafter"/>
</dbReference>
<dbReference type="InterPro" id="IPR040079">
    <property type="entry name" value="Glutathione_S-Trfase"/>
</dbReference>
<name>A0A4P9W6R5_9FUNG</name>
<dbReference type="Gene3D" id="1.20.1050.130">
    <property type="match status" value="1"/>
</dbReference>
<evidence type="ECO:0000313" key="5">
    <source>
        <dbReference type="Proteomes" id="UP000269721"/>
    </source>
</evidence>
<dbReference type="GO" id="GO:0004364">
    <property type="term" value="F:glutathione transferase activity"/>
    <property type="evidence" value="ECO:0007669"/>
    <property type="project" value="UniProtKB-EC"/>
</dbReference>
<dbReference type="Proteomes" id="UP000269721">
    <property type="component" value="Unassembled WGS sequence"/>
</dbReference>
<dbReference type="EMBL" id="KZ996904">
    <property type="protein sequence ID" value="RKO88159.1"/>
    <property type="molecule type" value="Genomic_DNA"/>
</dbReference>
<organism evidence="4 5">
    <name type="scientific">Blyttiomyces helicus</name>
    <dbReference type="NCBI Taxonomy" id="388810"/>
    <lineage>
        <taxon>Eukaryota</taxon>
        <taxon>Fungi</taxon>
        <taxon>Fungi incertae sedis</taxon>
        <taxon>Chytridiomycota</taxon>
        <taxon>Chytridiomycota incertae sedis</taxon>
        <taxon>Chytridiomycetes</taxon>
        <taxon>Chytridiomycetes incertae sedis</taxon>
        <taxon>Blyttiomyces</taxon>
    </lineage>
</organism>
<evidence type="ECO:0000256" key="2">
    <source>
        <dbReference type="ARBA" id="ARBA00022679"/>
    </source>
</evidence>
<dbReference type="SUPFAM" id="SSF52833">
    <property type="entry name" value="Thioredoxin-like"/>
    <property type="match status" value="1"/>
</dbReference>
<proteinExistence type="predicted"/>
<reference evidence="5" key="1">
    <citation type="journal article" date="2018" name="Nat. Microbiol.">
        <title>Leveraging single-cell genomics to expand the fungal tree of life.</title>
        <authorList>
            <person name="Ahrendt S.R."/>
            <person name="Quandt C.A."/>
            <person name="Ciobanu D."/>
            <person name="Clum A."/>
            <person name="Salamov A."/>
            <person name="Andreopoulos B."/>
            <person name="Cheng J.F."/>
            <person name="Woyke T."/>
            <person name="Pelin A."/>
            <person name="Henrissat B."/>
            <person name="Reynolds N.K."/>
            <person name="Benny G.L."/>
            <person name="Smith M.E."/>
            <person name="James T.Y."/>
            <person name="Grigoriev I.V."/>
        </authorList>
    </citation>
    <scope>NUCLEOTIDE SEQUENCE [LARGE SCALE GENOMIC DNA]</scope>
</reference>
<keyword evidence="2" id="KW-0808">Transferase</keyword>
<dbReference type="OrthoDB" id="249703at2759"/>
<dbReference type="InterPro" id="IPR036249">
    <property type="entry name" value="Thioredoxin-like_sf"/>
</dbReference>
<evidence type="ECO:0000256" key="1">
    <source>
        <dbReference type="ARBA" id="ARBA00012452"/>
    </source>
</evidence>
<evidence type="ECO:0000313" key="4">
    <source>
        <dbReference type="EMBL" id="RKO88159.1"/>
    </source>
</evidence>
<dbReference type="PANTHER" id="PTHR43900">
    <property type="entry name" value="GLUTATHIONE S-TRANSFERASE RHO"/>
    <property type="match status" value="1"/>
</dbReference>
<dbReference type="PANTHER" id="PTHR43900:SF3">
    <property type="entry name" value="GLUTATHIONE S-TRANSFERASE RHO"/>
    <property type="match status" value="1"/>
</dbReference>